<dbReference type="AlphaFoldDB" id="A0A3N4LE40"/>
<sequence>MAPPPQGVLFGPIKDWGKGSSKGGVKKRRQFALEDVTSWHEVPEFGERGTEALVQAGRNSERAKQEWSGEGDWELHISQLEQRGRQDEETIRVRNSSSAERAIEILTRGIAIQDGAINGQLEGLDFEHAKEDKEQEILESITVRPVRRDGSLVTSIAHRWVLSTTKRTKGEGRPSAGRATQGLAGSKRIEEVEEEGQSDNEAIRVRSRRNGKKPRLEGHFTLGDLEVRLGGDVLELQVPRTIEEVRENLFGSSQETNSRAGEDMEIDETGPQEKDQVEELEETAETGGLQEDVGIEIEEGEGPGVRRWKLVWDTREAMTIVYSIKANRELILKLKERSWESARDVGLTRDLIRSGGGSIEGGWYLEGNEAGKGGWRAVSKAIITRGNAEEIELVMEVGS</sequence>
<feature type="compositionally biased region" description="Polar residues" evidence="1">
    <location>
        <begin position="250"/>
        <end position="259"/>
    </location>
</feature>
<dbReference type="EMBL" id="ML121603">
    <property type="protein sequence ID" value="RPB18941.1"/>
    <property type="molecule type" value="Genomic_DNA"/>
</dbReference>
<evidence type="ECO:0000313" key="3">
    <source>
        <dbReference type="Proteomes" id="UP000267821"/>
    </source>
</evidence>
<reference evidence="2 3" key="1">
    <citation type="journal article" date="2018" name="Nat. Ecol. Evol.">
        <title>Pezizomycetes genomes reveal the molecular basis of ectomycorrhizal truffle lifestyle.</title>
        <authorList>
            <person name="Murat C."/>
            <person name="Payen T."/>
            <person name="Noel B."/>
            <person name="Kuo A."/>
            <person name="Morin E."/>
            <person name="Chen J."/>
            <person name="Kohler A."/>
            <person name="Krizsan K."/>
            <person name="Balestrini R."/>
            <person name="Da Silva C."/>
            <person name="Montanini B."/>
            <person name="Hainaut M."/>
            <person name="Levati E."/>
            <person name="Barry K.W."/>
            <person name="Belfiori B."/>
            <person name="Cichocki N."/>
            <person name="Clum A."/>
            <person name="Dockter R.B."/>
            <person name="Fauchery L."/>
            <person name="Guy J."/>
            <person name="Iotti M."/>
            <person name="Le Tacon F."/>
            <person name="Lindquist E.A."/>
            <person name="Lipzen A."/>
            <person name="Malagnac F."/>
            <person name="Mello A."/>
            <person name="Molinier V."/>
            <person name="Miyauchi S."/>
            <person name="Poulain J."/>
            <person name="Riccioni C."/>
            <person name="Rubini A."/>
            <person name="Sitrit Y."/>
            <person name="Splivallo R."/>
            <person name="Traeger S."/>
            <person name="Wang M."/>
            <person name="Zifcakova L."/>
            <person name="Wipf D."/>
            <person name="Zambonelli A."/>
            <person name="Paolocci F."/>
            <person name="Nowrousian M."/>
            <person name="Ottonello S."/>
            <person name="Baldrian P."/>
            <person name="Spatafora J.W."/>
            <person name="Henrissat B."/>
            <person name="Nagy L.G."/>
            <person name="Aury J.M."/>
            <person name="Wincker P."/>
            <person name="Grigoriev I.V."/>
            <person name="Bonfante P."/>
            <person name="Martin F.M."/>
        </authorList>
    </citation>
    <scope>NUCLEOTIDE SEQUENCE [LARGE SCALE GENOMIC DNA]</scope>
    <source>
        <strain evidence="2 3">ATCC MYA-4762</strain>
    </source>
</reference>
<dbReference type="InParanoid" id="A0A3N4LE40"/>
<keyword evidence="3" id="KW-1185">Reference proteome</keyword>
<feature type="region of interest" description="Disordered" evidence="1">
    <location>
        <begin position="166"/>
        <end position="217"/>
    </location>
</feature>
<organism evidence="2 3">
    <name type="scientific">Terfezia boudieri ATCC MYA-4762</name>
    <dbReference type="NCBI Taxonomy" id="1051890"/>
    <lineage>
        <taxon>Eukaryota</taxon>
        <taxon>Fungi</taxon>
        <taxon>Dikarya</taxon>
        <taxon>Ascomycota</taxon>
        <taxon>Pezizomycotina</taxon>
        <taxon>Pezizomycetes</taxon>
        <taxon>Pezizales</taxon>
        <taxon>Pezizaceae</taxon>
        <taxon>Terfezia</taxon>
    </lineage>
</organism>
<gene>
    <name evidence="2" type="ORF">L211DRAFT_871553</name>
</gene>
<name>A0A3N4LE40_9PEZI</name>
<accession>A0A3N4LE40</accession>
<feature type="region of interest" description="Disordered" evidence="1">
    <location>
        <begin position="247"/>
        <end position="292"/>
    </location>
</feature>
<feature type="region of interest" description="Disordered" evidence="1">
    <location>
        <begin position="1"/>
        <end position="24"/>
    </location>
</feature>
<evidence type="ECO:0000313" key="2">
    <source>
        <dbReference type="EMBL" id="RPB18941.1"/>
    </source>
</evidence>
<evidence type="ECO:0000256" key="1">
    <source>
        <dbReference type="SAM" id="MobiDB-lite"/>
    </source>
</evidence>
<dbReference type="Proteomes" id="UP000267821">
    <property type="component" value="Unassembled WGS sequence"/>
</dbReference>
<proteinExistence type="predicted"/>
<protein>
    <submittedName>
        <fullName evidence="2">Uncharacterized protein</fullName>
    </submittedName>
</protein>